<evidence type="ECO:0000313" key="3">
    <source>
        <dbReference type="Proteomes" id="UP000518266"/>
    </source>
</evidence>
<dbReference type="Proteomes" id="UP000518266">
    <property type="component" value="Unassembled WGS sequence"/>
</dbReference>
<keyword evidence="1" id="KW-1133">Transmembrane helix</keyword>
<sequence>MILHCFGFALSSAMLLDWERMINIGGTEMENPTSQVTLMRTAALLGVLFFMYSMGSVIAQYLSKAMAHRWRMDEVQHKTSREMKMSHGICPSVRVLLLEELSNSGQAVVLFAPSIVGWVWRACCYLMESPVRITPWHLEERIVDCGTASRSRESLNCECRLLTENDAAYLYQ</sequence>
<keyword evidence="1" id="KW-0472">Membrane</keyword>
<gene>
    <name evidence="2" type="ORF">F7725_015269</name>
</gene>
<accession>A0A7J5YGZ8</accession>
<keyword evidence="1" id="KW-0812">Transmembrane</keyword>
<evidence type="ECO:0000256" key="1">
    <source>
        <dbReference type="SAM" id="Phobius"/>
    </source>
</evidence>
<name>A0A7J5YGZ8_DISMA</name>
<protein>
    <submittedName>
        <fullName evidence="2">Uncharacterized protein</fullName>
    </submittedName>
</protein>
<keyword evidence="3" id="KW-1185">Reference proteome</keyword>
<proteinExistence type="predicted"/>
<organism evidence="2 3">
    <name type="scientific">Dissostichus mawsoni</name>
    <name type="common">Antarctic cod</name>
    <dbReference type="NCBI Taxonomy" id="36200"/>
    <lineage>
        <taxon>Eukaryota</taxon>
        <taxon>Metazoa</taxon>
        <taxon>Chordata</taxon>
        <taxon>Craniata</taxon>
        <taxon>Vertebrata</taxon>
        <taxon>Euteleostomi</taxon>
        <taxon>Actinopterygii</taxon>
        <taxon>Neopterygii</taxon>
        <taxon>Teleostei</taxon>
        <taxon>Neoteleostei</taxon>
        <taxon>Acanthomorphata</taxon>
        <taxon>Eupercaria</taxon>
        <taxon>Perciformes</taxon>
        <taxon>Notothenioidei</taxon>
        <taxon>Nototheniidae</taxon>
        <taxon>Dissostichus</taxon>
    </lineage>
</organism>
<reference evidence="2 3" key="1">
    <citation type="submission" date="2020-03" db="EMBL/GenBank/DDBJ databases">
        <title>Dissostichus mawsoni Genome sequencing and assembly.</title>
        <authorList>
            <person name="Park H."/>
        </authorList>
    </citation>
    <scope>NUCLEOTIDE SEQUENCE [LARGE SCALE GENOMIC DNA]</scope>
    <source>
        <strain evidence="2">DM0001</strain>
        <tissue evidence="2">Muscle</tissue>
    </source>
</reference>
<comment type="caution">
    <text evidence="2">The sequence shown here is derived from an EMBL/GenBank/DDBJ whole genome shotgun (WGS) entry which is preliminary data.</text>
</comment>
<evidence type="ECO:0000313" key="2">
    <source>
        <dbReference type="EMBL" id="KAF3848772.1"/>
    </source>
</evidence>
<dbReference type="EMBL" id="JAAKFY010000012">
    <property type="protein sequence ID" value="KAF3848772.1"/>
    <property type="molecule type" value="Genomic_DNA"/>
</dbReference>
<feature type="transmembrane region" description="Helical" evidence="1">
    <location>
        <begin position="39"/>
        <end position="62"/>
    </location>
</feature>
<dbReference type="AlphaFoldDB" id="A0A7J5YGZ8"/>